<dbReference type="KEGG" id="ali:AZOLI_1932"/>
<gene>
    <name evidence="1" type="ordered locus">AZOLI_1932</name>
</gene>
<protein>
    <submittedName>
        <fullName evidence="1">Uncharacterized protein</fullName>
    </submittedName>
</protein>
<dbReference type="EMBL" id="FQ311868">
    <property type="protein sequence ID" value="CBS87184.1"/>
    <property type="molecule type" value="Genomic_DNA"/>
</dbReference>
<dbReference type="RefSeq" id="WP_014248186.1">
    <property type="nucleotide sequence ID" value="NC_016622.1"/>
</dbReference>
<name>G7Z1Q1_AZOL4</name>
<reference evidence="2" key="1">
    <citation type="journal article" date="2011" name="PLoS Genet.">
        <title>Azospirillum genomes reveal transition of bacteria from aquatic to terrestrial environments.</title>
        <authorList>
            <person name="Wisniewski-Dye F."/>
            <person name="Borziak K."/>
            <person name="Khalsa-Moyers G."/>
            <person name="Alexandre G."/>
            <person name="Sukharnikov L.O."/>
            <person name="Wuichet K."/>
            <person name="Hurst G.B."/>
            <person name="McDonald W.H."/>
            <person name="Robertson J.S."/>
            <person name="Barbe V."/>
            <person name="Calteau A."/>
            <person name="Rouy Z."/>
            <person name="Mangenot S."/>
            <person name="Prigent-Combaret C."/>
            <person name="Normand P."/>
            <person name="Boyer M."/>
            <person name="Siguier P."/>
            <person name="Dessaux Y."/>
            <person name="Elmerich C."/>
            <person name="Condemine G."/>
            <person name="Krishnen G."/>
            <person name="Kennedy I."/>
            <person name="Paterson A.H."/>
            <person name="Gonzalez V."/>
            <person name="Mavingui P."/>
            <person name="Zhulin I.B."/>
        </authorList>
    </citation>
    <scope>NUCLEOTIDE SEQUENCE [LARGE SCALE GENOMIC DNA]</scope>
    <source>
        <strain evidence="2">4B</strain>
    </source>
</reference>
<evidence type="ECO:0000313" key="2">
    <source>
        <dbReference type="Proteomes" id="UP000005667"/>
    </source>
</evidence>
<dbReference type="AlphaFoldDB" id="G7Z1Q1"/>
<proteinExistence type="predicted"/>
<dbReference type="HOGENOM" id="CLU_1068117_0_0_5"/>
<organism evidence="1 2">
    <name type="scientific">Azospirillum lipoferum (strain 4B)</name>
    <dbReference type="NCBI Taxonomy" id="862719"/>
    <lineage>
        <taxon>Bacteria</taxon>
        <taxon>Pseudomonadati</taxon>
        <taxon>Pseudomonadota</taxon>
        <taxon>Alphaproteobacteria</taxon>
        <taxon>Rhodospirillales</taxon>
        <taxon>Azospirillaceae</taxon>
        <taxon>Azospirillum</taxon>
    </lineage>
</organism>
<evidence type="ECO:0000313" key="1">
    <source>
        <dbReference type="EMBL" id="CBS87184.1"/>
    </source>
</evidence>
<accession>G7Z1Q1</accession>
<keyword evidence="2" id="KW-1185">Reference proteome</keyword>
<dbReference type="Proteomes" id="UP000005667">
    <property type="component" value="Chromosome"/>
</dbReference>
<sequence length="260" mass="29769">MKQSDQIKLLIGQYSVGGAEVFHDVRIGQIKNLENRDRLLKYDIKADIVVDYKGGGESVGLARPHLLIVEIANRDRVGWPSPDTELYNKKAGDRFEDLQRIVLENNDVFSDIEIRFLDGSADRFRARKMKGATARNWNALEAEIEIALSQIESLNKSDPGIQDAVLGRIWARWLRILSYRFPGWRRKEMKEADLSTIQSDLYAHNIISLTPKDYKIINQNLMAIAEGGDVDWNQIRKLSSEMQKILAFAKERLVRVSDRG</sequence>